<accession>A0A4S8K9F7</accession>
<comment type="caution">
    <text evidence="1">The sequence shown here is derived from an EMBL/GenBank/DDBJ whole genome shotgun (WGS) entry which is preliminary data.</text>
</comment>
<evidence type="ECO:0000313" key="2">
    <source>
        <dbReference type="Proteomes" id="UP000317650"/>
    </source>
</evidence>
<reference evidence="1 2" key="1">
    <citation type="journal article" date="2019" name="Nat. Plants">
        <title>Genome sequencing of Musa balbisiana reveals subgenome evolution and function divergence in polyploid bananas.</title>
        <authorList>
            <person name="Yao X."/>
        </authorList>
    </citation>
    <scope>NUCLEOTIDE SEQUENCE [LARGE SCALE GENOMIC DNA]</scope>
    <source>
        <strain evidence="2">cv. DH-PKW</strain>
        <tissue evidence="1">Leaves</tissue>
    </source>
</reference>
<dbReference type="EMBL" id="PYDT01000001">
    <property type="protein sequence ID" value="THU71666.1"/>
    <property type="molecule type" value="Genomic_DNA"/>
</dbReference>
<protein>
    <submittedName>
        <fullName evidence="1">Uncharacterized protein</fullName>
    </submittedName>
</protein>
<evidence type="ECO:0000313" key="1">
    <source>
        <dbReference type="EMBL" id="THU71666.1"/>
    </source>
</evidence>
<proteinExistence type="predicted"/>
<keyword evidence="2" id="KW-1185">Reference proteome</keyword>
<gene>
    <name evidence="1" type="ORF">C4D60_Mb04t03880</name>
</gene>
<organism evidence="1 2">
    <name type="scientific">Musa balbisiana</name>
    <name type="common">Banana</name>
    <dbReference type="NCBI Taxonomy" id="52838"/>
    <lineage>
        <taxon>Eukaryota</taxon>
        <taxon>Viridiplantae</taxon>
        <taxon>Streptophyta</taxon>
        <taxon>Embryophyta</taxon>
        <taxon>Tracheophyta</taxon>
        <taxon>Spermatophyta</taxon>
        <taxon>Magnoliopsida</taxon>
        <taxon>Liliopsida</taxon>
        <taxon>Zingiberales</taxon>
        <taxon>Musaceae</taxon>
        <taxon>Musa</taxon>
    </lineage>
</organism>
<sequence length="91" mass="10919">MKAFMIWKGYRGMQLCFCTERIKVRSGELFFFMHGIWHLLRMQIQQFGGRNPYRISGGRSSKKINPKLRICKGSIRNISIKLIWRSFRFTE</sequence>
<name>A0A4S8K9F7_MUSBA</name>
<dbReference type="Proteomes" id="UP000317650">
    <property type="component" value="Chromosome 4"/>
</dbReference>
<dbReference type="AlphaFoldDB" id="A0A4S8K9F7"/>